<dbReference type="InterPro" id="IPR016181">
    <property type="entry name" value="Acyl_CoA_acyltransferase"/>
</dbReference>
<dbReference type="Gene3D" id="3.40.630.30">
    <property type="match status" value="1"/>
</dbReference>
<dbReference type="PROSITE" id="PS51186">
    <property type="entry name" value="GNAT"/>
    <property type="match status" value="1"/>
</dbReference>
<accession>A0A1Y2B0D1</accession>
<dbReference type="EMBL" id="MCOG01000192">
    <property type="protein sequence ID" value="ORY27545.1"/>
    <property type="molecule type" value="Genomic_DNA"/>
</dbReference>
<dbReference type="InterPro" id="IPR000182">
    <property type="entry name" value="GNAT_dom"/>
</dbReference>
<dbReference type="SUPFAM" id="SSF55729">
    <property type="entry name" value="Acyl-CoA N-acyltransferases (Nat)"/>
    <property type="match status" value="1"/>
</dbReference>
<sequence>MNENYIFRKIKKEEVPIMFGLILDRMEWMNENNIKQWNVHGYDTLFPLSFYEKECKNGNLYVLVDATTNELVSGAVLLEIDDRWNDNEPSLYLHNYVSKIGKSGVGKIFMKHAEEYAKSKGKKYFRLDSAEDNEKLTKYYEKQGFKPAGKCSVGPYIGVLRQKEI</sequence>
<dbReference type="GO" id="GO:0016747">
    <property type="term" value="F:acyltransferase activity, transferring groups other than amino-acyl groups"/>
    <property type="evidence" value="ECO:0007669"/>
    <property type="project" value="InterPro"/>
</dbReference>
<dbReference type="OrthoDB" id="2136976at2759"/>
<gene>
    <name evidence="2" type="ORF">LY90DRAFT_705889</name>
</gene>
<evidence type="ECO:0000313" key="2">
    <source>
        <dbReference type="EMBL" id="ORY27545.1"/>
    </source>
</evidence>
<comment type="caution">
    <text evidence="2">The sequence shown here is derived from an EMBL/GenBank/DDBJ whole genome shotgun (WGS) entry which is preliminary data.</text>
</comment>
<dbReference type="CDD" id="cd04301">
    <property type="entry name" value="NAT_SF"/>
    <property type="match status" value="1"/>
</dbReference>
<dbReference type="Pfam" id="PF00583">
    <property type="entry name" value="Acetyltransf_1"/>
    <property type="match status" value="1"/>
</dbReference>
<name>A0A1Y2B0D1_9FUNG</name>
<feature type="domain" description="N-acetyltransferase" evidence="1">
    <location>
        <begin position="5"/>
        <end position="165"/>
    </location>
</feature>
<dbReference type="AlphaFoldDB" id="A0A1Y2B0D1"/>
<reference evidence="2 3" key="1">
    <citation type="submission" date="2016-08" db="EMBL/GenBank/DDBJ databases">
        <title>A Parts List for Fungal Cellulosomes Revealed by Comparative Genomics.</title>
        <authorList>
            <consortium name="DOE Joint Genome Institute"/>
            <person name="Haitjema C.H."/>
            <person name="Gilmore S.P."/>
            <person name="Henske J.K."/>
            <person name="Solomon K.V."/>
            <person name="De Groot R."/>
            <person name="Kuo A."/>
            <person name="Mondo S.J."/>
            <person name="Salamov A.A."/>
            <person name="Labutti K."/>
            <person name="Zhao Z."/>
            <person name="Chiniquy J."/>
            <person name="Barry K."/>
            <person name="Brewer H.M."/>
            <person name="Purvine S.O."/>
            <person name="Wright A.T."/>
            <person name="Boxma B."/>
            <person name="Van Alen T."/>
            <person name="Hackstein J.H."/>
            <person name="Baker S.E."/>
            <person name="Grigoriev I.V."/>
            <person name="O'Malley M.A."/>
        </authorList>
    </citation>
    <scope>NUCLEOTIDE SEQUENCE [LARGE SCALE GENOMIC DNA]</scope>
    <source>
        <strain evidence="2 3">G1</strain>
    </source>
</reference>
<evidence type="ECO:0000313" key="3">
    <source>
        <dbReference type="Proteomes" id="UP000193920"/>
    </source>
</evidence>
<evidence type="ECO:0000259" key="1">
    <source>
        <dbReference type="PROSITE" id="PS51186"/>
    </source>
</evidence>
<protein>
    <recommendedName>
        <fullName evidence="1">N-acetyltransferase domain-containing protein</fullName>
    </recommendedName>
</protein>
<proteinExistence type="predicted"/>
<dbReference type="Proteomes" id="UP000193920">
    <property type="component" value="Unassembled WGS sequence"/>
</dbReference>
<organism evidence="2 3">
    <name type="scientific">Neocallimastix californiae</name>
    <dbReference type="NCBI Taxonomy" id="1754190"/>
    <lineage>
        <taxon>Eukaryota</taxon>
        <taxon>Fungi</taxon>
        <taxon>Fungi incertae sedis</taxon>
        <taxon>Chytridiomycota</taxon>
        <taxon>Chytridiomycota incertae sedis</taxon>
        <taxon>Neocallimastigomycetes</taxon>
        <taxon>Neocallimastigales</taxon>
        <taxon>Neocallimastigaceae</taxon>
        <taxon>Neocallimastix</taxon>
    </lineage>
</organism>
<keyword evidence="3" id="KW-1185">Reference proteome</keyword>